<dbReference type="EMBL" id="MU806234">
    <property type="protein sequence ID" value="KAJ3837610.1"/>
    <property type="molecule type" value="Genomic_DNA"/>
</dbReference>
<gene>
    <name evidence="1" type="ORF">F5878DRAFT_208721</name>
</gene>
<protein>
    <submittedName>
        <fullName evidence="1">Uncharacterized protein</fullName>
    </submittedName>
</protein>
<dbReference type="Proteomes" id="UP001163846">
    <property type="component" value="Unassembled WGS sequence"/>
</dbReference>
<accession>A0AA38P7L8</accession>
<keyword evidence="2" id="KW-1185">Reference proteome</keyword>
<comment type="caution">
    <text evidence="1">The sequence shown here is derived from an EMBL/GenBank/DDBJ whole genome shotgun (WGS) entry which is preliminary data.</text>
</comment>
<dbReference type="AlphaFoldDB" id="A0AA38P7L8"/>
<proteinExistence type="predicted"/>
<organism evidence="1 2">
    <name type="scientific">Lentinula raphanica</name>
    <dbReference type="NCBI Taxonomy" id="153919"/>
    <lineage>
        <taxon>Eukaryota</taxon>
        <taxon>Fungi</taxon>
        <taxon>Dikarya</taxon>
        <taxon>Basidiomycota</taxon>
        <taxon>Agaricomycotina</taxon>
        <taxon>Agaricomycetes</taxon>
        <taxon>Agaricomycetidae</taxon>
        <taxon>Agaricales</taxon>
        <taxon>Marasmiineae</taxon>
        <taxon>Omphalotaceae</taxon>
        <taxon>Lentinula</taxon>
    </lineage>
</organism>
<name>A0AA38P7L8_9AGAR</name>
<reference evidence="1" key="1">
    <citation type="submission" date="2022-08" db="EMBL/GenBank/DDBJ databases">
        <authorList>
            <consortium name="DOE Joint Genome Institute"/>
            <person name="Min B."/>
            <person name="Riley R."/>
            <person name="Sierra-Patev S."/>
            <person name="Naranjo-Ortiz M."/>
            <person name="Looney B."/>
            <person name="Konkel Z."/>
            <person name="Slot J.C."/>
            <person name="Sakamoto Y."/>
            <person name="Steenwyk J.L."/>
            <person name="Rokas A."/>
            <person name="Carro J."/>
            <person name="Camarero S."/>
            <person name="Ferreira P."/>
            <person name="Molpeceres G."/>
            <person name="Ruiz-Duenas F.J."/>
            <person name="Serrano A."/>
            <person name="Henrissat B."/>
            <person name="Drula E."/>
            <person name="Hughes K.W."/>
            <person name="Mata J.L."/>
            <person name="Ishikawa N.K."/>
            <person name="Vargas-Isla R."/>
            <person name="Ushijima S."/>
            <person name="Smith C.A."/>
            <person name="Ahrendt S."/>
            <person name="Andreopoulos W."/>
            <person name="He G."/>
            <person name="Labutti K."/>
            <person name="Lipzen A."/>
            <person name="Ng V."/>
            <person name="Sandor L."/>
            <person name="Barry K."/>
            <person name="Martinez A.T."/>
            <person name="Xiao Y."/>
            <person name="Gibbons J.G."/>
            <person name="Terashima K."/>
            <person name="Hibbett D.S."/>
            <person name="Grigoriev I.V."/>
        </authorList>
    </citation>
    <scope>NUCLEOTIDE SEQUENCE</scope>
    <source>
        <strain evidence="1">TFB9207</strain>
    </source>
</reference>
<sequence>MDPALHPPINLRPLSVRPVSTKTVAKQLGKFVEDFQARTTAAQGGNTAVTVQLQKLKDAMQEELEKKK</sequence>
<evidence type="ECO:0000313" key="2">
    <source>
        <dbReference type="Proteomes" id="UP001163846"/>
    </source>
</evidence>
<evidence type="ECO:0000313" key="1">
    <source>
        <dbReference type="EMBL" id="KAJ3837610.1"/>
    </source>
</evidence>